<evidence type="ECO:0000259" key="12">
    <source>
        <dbReference type="PROSITE" id="PS50901"/>
    </source>
</evidence>
<dbReference type="Proteomes" id="UP001596302">
    <property type="component" value="Unassembled WGS sequence"/>
</dbReference>
<proteinExistence type="predicted"/>
<keyword evidence="6 9" id="KW-0067">ATP-binding</keyword>
<evidence type="ECO:0000256" key="10">
    <source>
        <dbReference type="SAM" id="MobiDB-lite"/>
    </source>
</evidence>
<dbReference type="NCBIfam" id="TIGR03924">
    <property type="entry name" value="T7SS_EccC_a"/>
    <property type="match status" value="1"/>
</dbReference>
<feature type="binding site" evidence="9">
    <location>
        <begin position="825"/>
        <end position="832"/>
    </location>
    <ligand>
        <name>ATP</name>
        <dbReference type="ChEBI" id="CHEBI:30616"/>
    </ligand>
</feature>
<dbReference type="NCBIfam" id="TIGR03925">
    <property type="entry name" value="T7SS_EccC_b"/>
    <property type="match status" value="1"/>
</dbReference>
<dbReference type="InterPro" id="IPR023836">
    <property type="entry name" value="EccCa-like_Actinobacteria"/>
</dbReference>
<evidence type="ECO:0000256" key="3">
    <source>
        <dbReference type="ARBA" id="ARBA00022692"/>
    </source>
</evidence>
<feature type="transmembrane region" description="Helical" evidence="11">
    <location>
        <begin position="41"/>
        <end position="58"/>
    </location>
</feature>
<feature type="binding site" evidence="9">
    <location>
        <begin position="477"/>
        <end position="484"/>
    </location>
    <ligand>
        <name>ATP</name>
        <dbReference type="ChEBI" id="CHEBI:30616"/>
    </ligand>
</feature>
<evidence type="ECO:0000256" key="1">
    <source>
        <dbReference type="ARBA" id="ARBA00004651"/>
    </source>
</evidence>
<feature type="region of interest" description="Disordered" evidence="10">
    <location>
        <begin position="1"/>
        <end position="21"/>
    </location>
</feature>
<feature type="domain" description="FtsK" evidence="12">
    <location>
        <begin position="454"/>
        <end position="654"/>
    </location>
</feature>
<feature type="binding site" evidence="9">
    <location>
        <begin position="1100"/>
        <end position="1107"/>
    </location>
    <ligand>
        <name>ATP</name>
        <dbReference type="ChEBI" id="CHEBI:30616"/>
    </ligand>
</feature>
<evidence type="ECO:0000256" key="2">
    <source>
        <dbReference type="ARBA" id="ARBA00022475"/>
    </source>
</evidence>
<organism evidence="13 14">
    <name type="scientific">Pseudonocardia hispaniensis</name>
    <dbReference type="NCBI Taxonomy" id="904933"/>
    <lineage>
        <taxon>Bacteria</taxon>
        <taxon>Bacillati</taxon>
        <taxon>Actinomycetota</taxon>
        <taxon>Actinomycetes</taxon>
        <taxon>Pseudonocardiales</taxon>
        <taxon>Pseudonocardiaceae</taxon>
        <taxon>Pseudonocardia</taxon>
    </lineage>
</organism>
<keyword evidence="3 11" id="KW-0812">Transmembrane</keyword>
<evidence type="ECO:0000313" key="13">
    <source>
        <dbReference type="EMBL" id="MFC5992698.1"/>
    </source>
</evidence>
<name>A0ABW1IW46_9PSEU</name>
<evidence type="ECO:0000256" key="8">
    <source>
        <dbReference type="ARBA" id="ARBA00023136"/>
    </source>
</evidence>
<evidence type="ECO:0000256" key="11">
    <source>
        <dbReference type="SAM" id="Phobius"/>
    </source>
</evidence>
<evidence type="ECO:0000256" key="6">
    <source>
        <dbReference type="ARBA" id="ARBA00022840"/>
    </source>
</evidence>
<evidence type="ECO:0000313" key="14">
    <source>
        <dbReference type="Proteomes" id="UP001596302"/>
    </source>
</evidence>
<dbReference type="RefSeq" id="WP_379581502.1">
    <property type="nucleotide sequence ID" value="NZ_JBHSQW010000001.1"/>
</dbReference>
<protein>
    <submittedName>
        <fullName evidence="13">Type VII secretion protein EccCa</fullName>
    </submittedName>
</protein>
<dbReference type="PANTHER" id="PTHR22683">
    <property type="entry name" value="SPORULATION PROTEIN RELATED"/>
    <property type="match status" value="1"/>
</dbReference>
<dbReference type="EMBL" id="JBHSQW010000001">
    <property type="protein sequence ID" value="MFC5992698.1"/>
    <property type="molecule type" value="Genomic_DNA"/>
</dbReference>
<dbReference type="PROSITE" id="PS50901">
    <property type="entry name" value="FTSK"/>
    <property type="match status" value="3"/>
</dbReference>
<accession>A0ABW1IW46</accession>
<feature type="compositionally biased region" description="Basic and acidic residues" evidence="10">
    <location>
        <begin position="992"/>
        <end position="1003"/>
    </location>
</feature>
<gene>
    <name evidence="13" type="primary">eccCa</name>
    <name evidence="13" type="ORF">ACFQE5_00570</name>
</gene>
<dbReference type="InterPro" id="IPR027417">
    <property type="entry name" value="P-loop_NTPase"/>
</dbReference>
<keyword evidence="4" id="KW-0677">Repeat</keyword>
<dbReference type="InterPro" id="IPR023837">
    <property type="entry name" value="EccCb-like_Actinobacteria"/>
</dbReference>
<keyword evidence="2" id="KW-1003">Cell membrane</keyword>
<dbReference type="PANTHER" id="PTHR22683:SF1">
    <property type="entry name" value="TYPE VII SECRETION SYSTEM PROTEIN ESSC"/>
    <property type="match status" value="1"/>
</dbReference>
<sequence>MRTVGVTRPRRTPLPVPGGELALEPPPEPERVIPAGVLSRLLPVVMIVASIGFIAVLGPGNPTSWLFGGMFMISTLGMLLSGGGRGGGQRAAGIDEDRRDYLRYLASMRRRVREIAEAQRSALEHTHPDPAAWPSVLAAGRLWERRVTDADFGQLRIGCGAQRLATRLIAPQTGPVEGVEPVTALALRRFLTGHSVVADLPVAVSVRHSSTVWLEPADHDLAPARALARAMVAQYALWHSPADALLAVVAPPSLAPEWEWAKWLPHVAHPRLRDAIGPLRMFTADPDELRRWWITEFAGRPPGPGEGEPHLLVVVDGLTATPGPWAGVAGVTVLRVGAPPGRRAAPSVVRLAVGPDRLGRLNRTDPADGETEPIGRPDALSVAEARALARRLARFRPAGFASDDADSVDGPAGLPALLGIAERPGPDTVDELRDRWRTTEADRLRVPIGVDERGQPVALDLKESAHGGSGPHGLCVGATGSGKSELLRTLVLGLVATHSSADLNLVLIDFKGGATFLGFAELPHVSAVITNLVDELTLVDRMADALAGEITRRQELLRAAGNLTDITEYAAARRAGADLPPLPALLVVVDEFSELLAQRPELIDLLVTIGRLGRSLGLHLLLASQRLDEGRLRGLESHLSYRIALRTFSAAESRAVLGVPDAHQLPPAPGSAFLATGTGELVRLRSAYVSGPLESGPGPVRSGRPGALPFRAGRVRSSCVTGSSAAPDDAAPDDAAPTVLDSMLGALLGRGPAAHRVWLPPLHVPPSLDELLGPIARTPDRGLSARGPVGTLQVPIGLIDRPYQQRRDSLIADLSGAAGHAVVVGGPRSGKSTALRTLVLGLALTHTPAELGVHVLDFGGGGLAGLAGLPHVGTIADRQQPDLVRRTLAEVNAALSRRERLFRDAGLGAVEEFRARRARGEFAEEPATDLLLVLDGYLTLRAEFEDLEARLLQLATQGLAYGVHVALSASRWTELRPALKDVLGTRLELRLGEPSESESDRRKAAGVPTRPGHGLAADGAPMVLAAPRCAEQADTASLVEAIASAWSGPPVAPVRLLPTRLEHSALPPGDPTRIPLGVDEEQLALVELDFTAEPHLLCFADAESGKTTLLRLLARGIVDRLTHEQARVVLVDYRRGLFGAVAPSHLIGHASTADTAAAAMREVAESLRRRLPGPEVTARQLRERSWWSGPEVFVLVDDYDLVAPVGGSVANPLLPLVEFLPQAKDVGLHLVVTRRCGGAGRVMFDPVLGRLRELAAPGLVMNGSPDEGALVESVKPAPMPPGRAVLVDRRHGPRRVQLAWLPEPVDVP</sequence>
<reference evidence="14" key="1">
    <citation type="journal article" date="2019" name="Int. J. Syst. Evol. Microbiol.">
        <title>The Global Catalogue of Microorganisms (GCM) 10K type strain sequencing project: providing services to taxonomists for standard genome sequencing and annotation.</title>
        <authorList>
            <consortium name="The Broad Institute Genomics Platform"/>
            <consortium name="The Broad Institute Genome Sequencing Center for Infectious Disease"/>
            <person name="Wu L."/>
            <person name="Ma J."/>
        </authorList>
    </citation>
    <scope>NUCLEOTIDE SEQUENCE [LARGE SCALE GENOMIC DNA]</scope>
    <source>
        <strain evidence="14">CCM 8391</strain>
    </source>
</reference>
<comment type="subcellular location">
    <subcellularLocation>
        <location evidence="1">Cell membrane</location>
        <topology evidence="1">Multi-pass membrane protein</topology>
    </subcellularLocation>
</comment>
<dbReference type="InterPro" id="IPR050206">
    <property type="entry name" value="FtsK/SpoIIIE/SftA"/>
</dbReference>
<dbReference type="SMART" id="SM00382">
    <property type="entry name" value="AAA"/>
    <property type="match status" value="3"/>
</dbReference>
<dbReference type="Pfam" id="PF01580">
    <property type="entry name" value="FtsK_SpoIIIE"/>
    <property type="match status" value="2"/>
</dbReference>
<comment type="caution">
    <text evidence="13">The sequence shown here is derived from an EMBL/GenBank/DDBJ whole genome shotgun (WGS) entry which is preliminary data.</text>
</comment>
<evidence type="ECO:0000256" key="7">
    <source>
        <dbReference type="ARBA" id="ARBA00022989"/>
    </source>
</evidence>
<evidence type="ECO:0000256" key="4">
    <source>
        <dbReference type="ARBA" id="ARBA00022737"/>
    </source>
</evidence>
<evidence type="ECO:0000256" key="9">
    <source>
        <dbReference type="PROSITE-ProRule" id="PRU00289"/>
    </source>
</evidence>
<dbReference type="InterPro" id="IPR003593">
    <property type="entry name" value="AAA+_ATPase"/>
</dbReference>
<feature type="domain" description="FtsK" evidence="12">
    <location>
        <begin position="807"/>
        <end position="998"/>
    </location>
</feature>
<keyword evidence="7 11" id="KW-1133">Transmembrane helix</keyword>
<dbReference type="SUPFAM" id="SSF52540">
    <property type="entry name" value="P-loop containing nucleoside triphosphate hydrolases"/>
    <property type="match status" value="3"/>
</dbReference>
<dbReference type="Gene3D" id="3.40.50.300">
    <property type="entry name" value="P-loop containing nucleotide triphosphate hydrolases"/>
    <property type="match status" value="3"/>
</dbReference>
<keyword evidence="14" id="KW-1185">Reference proteome</keyword>
<feature type="region of interest" description="Disordered" evidence="10">
    <location>
        <begin position="992"/>
        <end position="1012"/>
    </location>
</feature>
<feature type="domain" description="FtsK" evidence="12">
    <location>
        <begin position="1080"/>
        <end position="1270"/>
    </location>
</feature>
<evidence type="ECO:0000256" key="5">
    <source>
        <dbReference type="ARBA" id="ARBA00022741"/>
    </source>
</evidence>
<keyword evidence="8 11" id="KW-0472">Membrane</keyword>
<dbReference type="InterPro" id="IPR002543">
    <property type="entry name" value="FtsK_dom"/>
</dbReference>
<keyword evidence="5 9" id="KW-0547">Nucleotide-binding</keyword>